<dbReference type="RefSeq" id="WP_219964305.1">
    <property type="nucleotide sequence ID" value="NZ_JAGFNZ010000001.1"/>
</dbReference>
<dbReference type="Gene3D" id="3.10.105.10">
    <property type="entry name" value="Dipeptide-binding Protein, Domain 3"/>
    <property type="match status" value="1"/>
</dbReference>
<evidence type="ECO:0000313" key="7">
    <source>
        <dbReference type="EMBL" id="MBW7571931.1"/>
    </source>
</evidence>
<proteinExistence type="inferred from homology"/>
<dbReference type="PROSITE" id="PS51257">
    <property type="entry name" value="PROKAR_LIPOPROTEIN"/>
    <property type="match status" value="1"/>
</dbReference>
<comment type="similarity">
    <text evidence="2">Belongs to the bacterial solute-binding protein 5 family.</text>
</comment>
<dbReference type="InterPro" id="IPR000914">
    <property type="entry name" value="SBP_5_dom"/>
</dbReference>
<gene>
    <name evidence="7" type="ORF">J5W02_03825</name>
</gene>
<accession>A0ABS7DKV3</accession>
<sequence>MKKLAAMLLAMTILLSGTAGCNSFTGKSGETSGGTESGAAQTKSVSFYLENEIPTLDQFAASDNIAFNVLNNISEGLYRLDTNNVPQPALAEKCDVSEDKLSYTFTLRDGLKFSNGDPITSKTFKETWLKQMKADTKNNYAFIMTDYIVNGMEYSEKKMDADKVGLETPDDKTLVVKLKAPTPYFLSLTAFVPYYAVDMDFYKNKGADYALNKDNLVYSGPYMLSQYDAAAGATLVKNPNYWDKDSVKVDTVTIKIIKEQSTALNLYKAGQLSRVKLSATDVPSYKDDKEFTTHSIYRTNFIQFNTTAEGTKNVNIRKALSMAIDNNTLMSTILNNGSEAANGVVPKGMSSGIAGKTFGSLQGTLTSFNAEKAKEYWEKGVKELGGTIPQITLVLDDDTENKDVGTYLQSQFKSVLGIDVTLDSKTKEARRALMKSGKYQMGLNAWGADYDDPMTYLQIWTENTNSFRGNFKDTDAANDYANLIKAAHSEKDTEKRADFLLRAEKSLIVDNAVVAPLYYMGSAYLVKSNVKNLVEPNSGILELKYASVE</sequence>
<dbReference type="PANTHER" id="PTHR30290">
    <property type="entry name" value="PERIPLASMIC BINDING COMPONENT OF ABC TRANSPORTER"/>
    <property type="match status" value="1"/>
</dbReference>
<dbReference type="CDD" id="cd08504">
    <property type="entry name" value="PBP2_OppA"/>
    <property type="match status" value="1"/>
</dbReference>
<protein>
    <submittedName>
        <fullName evidence="7">Peptide ABC transporter substrate-binding protein</fullName>
    </submittedName>
</protein>
<evidence type="ECO:0000313" key="8">
    <source>
        <dbReference type="Proteomes" id="UP000719942"/>
    </source>
</evidence>
<feature type="chain" id="PRO_5047448871" evidence="5">
    <location>
        <begin position="22"/>
        <end position="549"/>
    </location>
</feature>
<dbReference type="Gene3D" id="3.90.76.10">
    <property type="entry name" value="Dipeptide-binding Protein, Domain 1"/>
    <property type="match status" value="1"/>
</dbReference>
<evidence type="ECO:0000256" key="2">
    <source>
        <dbReference type="ARBA" id="ARBA00005695"/>
    </source>
</evidence>
<keyword evidence="4 5" id="KW-0732">Signal</keyword>
<evidence type="ECO:0000256" key="4">
    <source>
        <dbReference type="ARBA" id="ARBA00022729"/>
    </source>
</evidence>
<evidence type="ECO:0000256" key="5">
    <source>
        <dbReference type="SAM" id="SignalP"/>
    </source>
</evidence>
<name>A0ABS7DKV3_9FIRM</name>
<dbReference type="PROSITE" id="PS01040">
    <property type="entry name" value="SBP_BACTERIAL_5"/>
    <property type="match status" value="1"/>
</dbReference>
<comment type="caution">
    <text evidence="7">The sequence shown here is derived from an EMBL/GenBank/DDBJ whole genome shotgun (WGS) entry which is preliminary data.</text>
</comment>
<evidence type="ECO:0000256" key="3">
    <source>
        <dbReference type="ARBA" id="ARBA00022448"/>
    </source>
</evidence>
<dbReference type="Gene3D" id="3.40.190.10">
    <property type="entry name" value="Periplasmic binding protein-like II"/>
    <property type="match status" value="1"/>
</dbReference>
<dbReference type="InterPro" id="IPR039424">
    <property type="entry name" value="SBP_5"/>
</dbReference>
<dbReference type="InterPro" id="IPR023765">
    <property type="entry name" value="SBP_5_CS"/>
</dbReference>
<reference evidence="7 8" key="1">
    <citation type="submission" date="2021-03" db="EMBL/GenBank/DDBJ databases">
        <title>Caproiciproducens sp. nov. isolated from feces of cow.</title>
        <authorList>
            <person name="Choi J.-Y."/>
        </authorList>
    </citation>
    <scope>NUCLEOTIDE SEQUENCE [LARGE SCALE GENOMIC DNA]</scope>
    <source>
        <strain evidence="7 8">AGMB10547</strain>
    </source>
</reference>
<dbReference type="SUPFAM" id="SSF53850">
    <property type="entry name" value="Periplasmic binding protein-like II"/>
    <property type="match status" value="1"/>
</dbReference>
<dbReference type="InterPro" id="IPR030678">
    <property type="entry name" value="Peptide/Ni-bd"/>
</dbReference>
<feature type="signal peptide" evidence="5">
    <location>
        <begin position="1"/>
        <end position="21"/>
    </location>
</feature>
<feature type="domain" description="Solute-binding protein family 5" evidence="6">
    <location>
        <begin position="86"/>
        <end position="466"/>
    </location>
</feature>
<dbReference type="Pfam" id="PF00496">
    <property type="entry name" value="SBP_bac_5"/>
    <property type="match status" value="1"/>
</dbReference>
<organism evidence="7 8">
    <name type="scientific">Caproiciproducens faecalis</name>
    <dbReference type="NCBI Taxonomy" id="2820301"/>
    <lineage>
        <taxon>Bacteria</taxon>
        <taxon>Bacillati</taxon>
        <taxon>Bacillota</taxon>
        <taxon>Clostridia</taxon>
        <taxon>Eubacteriales</taxon>
        <taxon>Acutalibacteraceae</taxon>
        <taxon>Caproiciproducens</taxon>
    </lineage>
</organism>
<keyword evidence="8" id="KW-1185">Reference proteome</keyword>
<keyword evidence="3" id="KW-0813">Transport</keyword>
<evidence type="ECO:0000259" key="6">
    <source>
        <dbReference type="Pfam" id="PF00496"/>
    </source>
</evidence>
<comment type="subcellular location">
    <subcellularLocation>
        <location evidence="1">Cell membrane</location>
        <topology evidence="1">Lipid-anchor</topology>
    </subcellularLocation>
</comment>
<evidence type="ECO:0000256" key="1">
    <source>
        <dbReference type="ARBA" id="ARBA00004193"/>
    </source>
</evidence>
<dbReference type="Proteomes" id="UP000719942">
    <property type="component" value="Unassembled WGS sequence"/>
</dbReference>
<dbReference type="EMBL" id="JAGFNZ010000001">
    <property type="protein sequence ID" value="MBW7571931.1"/>
    <property type="molecule type" value="Genomic_DNA"/>
</dbReference>
<dbReference type="PIRSF" id="PIRSF002741">
    <property type="entry name" value="MppA"/>
    <property type="match status" value="1"/>
</dbReference>
<dbReference type="PANTHER" id="PTHR30290:SF10">
    <property type="entry name" value="PERIPLASMIC OLIGOPEPTIDE-BINDING PROTEIN-RELATED"/>
    <property type="match status" value="1"/>
</dbReference>